<evidence type="ECO:0000313" key="1">
    <source>
        <dbReference type="EMBL" id="AKH44118.1"/>
    </source>
</evidence>
<dbReference type="EMBL" id="CP011452">
    <property type="protein sequence ID" value="AKH44118.1"/>
    <property type="molecule type" value="Genomic_DNA"/>
</dbReference>
<proteinExistence type="predicted"/>
<protein>
    <recommendedName>
        <fullName evidence="3">Cyclic nucleotide-binding domain-containing protein</fullName>
    </recommendedName>
</protein>
<evidence type="ECO:0000313" key="2">
    <source>
        <dbReference type="Proteomes" id="UP000034392"/>
    </source>
</evidence>
<dbReference type="KEGG" id="aay:WYH_03099"/>
<dbReference type="PATRIC" id="fig|1267766.3.peg.3141"/>
<keyword evidence="2" id="KW-1185">Reference proteome</keyword>
<accession>A0A0F7KUT4</accession>
<dbReference type="SUPFAM" id="SSF51206">
    <property type="entry name" value="cAMP-binding domain-like"/>
    <property type="match status" value="1"/>
</dbReference>
<dbReference type="AlphaFoldDB" id="A0A0F7KUT4"/>
<name>A0A0F7KUT4_9SPHN</name>
<organism evidence="1 2">
    <name type="scientific">Croceibacterium atlanticum</name>
    <dbReference type="NCBI Taxonomy" id="1267766"/>
    <lineage>
        <taxon>Bacteria</taxon>
        <taxon>Pseudomonadati</taxon>
        <taxon>Pseudomonadota</taxon>
        <taxon>Alphaproteobacteria</taxon>
        <taxon>Sphingomonadales</taxon>
        <taxon>Erythrobacteraceae</taxon>
        <taxon>Croceibacterium</taxon>
    </lineage>
</organism>
<sequence>MLTGQFLKGRLRQDLAEEEMRALENAIDKVSEVGPRRVLVERGAWLERSFYVIEGTMLRYLDDRKGERQLVQVNISGEFVDLHGYAMKRLDHSIER</sequence>
<gene>
    <name evidence="1" type="ORF">WYH_03099</name>
</gene>
<evidence type="ECO:0008006" key="3">
    <source>
        <dbReference type="Google" id="ProtNLM"/>
    </source>
</evidence>
<dbReference type="Proteomes" id="UP000034392">
    <property type="component" value="Chromosome"/>
</dbReference>
<dbReference type="STRING" id="1267766.WYH_03099"/>
<reference evidence="1" key="1">
    <citation type="submission" date="2015-05" db="EMBL/GenBank/DDBJ databases">
        <title>The complete genome of Altererythrobacter atlanticus strain 26DY36.</title>
        <authorList>
            <person name="Wu Y.-H."/>
            <person name="Cheng H."/>
            <person name="Wu X.-W."/>
        </authorList>
    </citation>
    <scope>NUCLEOTIDE SEQUENCE [LARGE SCALE GENOMIC DNA]</scope>
    <source>
        <strain evidence="1">26DY36</strain>
    </source>
</reference>
<dbReference type="InterPro" id="IPR018490">
    <property type="entry name" value="cNMP-bd_dom_sf"/>
</dbReference>